<dbReference type="Proteomes" id="UP000221999">
    <property type="component" value="Segment"/>
</dbReference>
<reference evidence="2 3" key="1">
    <citation type="submission" date="2017-07" db="EMBL/GenBank/DDBJ databases">
        <title>Complete Genome Sequence of the Klebsiella phage YMC16/01/N133_KPN_BP.</title>
        <authorList>
            <person name="Jeon J."/>
            <person name="Yong D."/>
            <person name="Lee K."/>
        </authorList>
    </citation>
    <scope>NUCLEOTIDE SEQUENCE [LARGE SCALE GENOMIC DNA]</scope>
</reference>
<dbReference type="InterPro" id="IPR036412">
    <property type="entry name" value="HAD-like_sf"/>
</dbReference>
<dbReference type="InterPro" id="IPR023214">
    <property type="entry name" value="HAD_sf"/>
</dbReference>
<keyword evidence="3" id="KW-1185">Reference proteome</keyword>
<dbReference type="EMBL" id="MF476925">
    <property type="protein sequence ID" value="ASW27671.1"/>
    <property type="molecule type" value="Genomic_DNA"/>
</dbReference>
<accession>A0A248XD95</accession>
<proteinExistence type="predicted"/>
<dbReference type="Pfam" id="PF25109">
    <property type="entry name" value="HAD_PNKP"/>
    <property type="match status" value="1"/>
</dbReference>
<protein>
    <submittedName>
        <fullName evidence="2">Putative phosphatase</fullName>
    </submittedName>
</protein>
<organism evidence="2 3">
    <name type="scientific">Klebsiella phage YMC16/01/N133_KPN_BP</name>
    <dbReference type="NCBI Taxonomy" id="2026102"/>
    <lineage>
        <taxon>Viruses</taxon>
        <taxon>Duplodnaviria</taxon>
        <taxon>Heunggongvirae</taxon>
        <taxon>Uroviricota</taxon>
        <taxon>Caudoviricetes</taxon>
        <taxon>Casjensviridae</taxon>
        <taxon>Seodaemunguvirus</taxon>
        <taxon>Seodaemunguvirus YMC16-01N133</taxon>
    </lineage>
</organism>
<dbReference type="SUPFAM" id="SSF56784">
    <property type="entry name" value="HAD-like"/>
    <property type="match status" value="1"/>
</dbReference>
<name>A0A248XD95_9CAUD</name>
<gene>
    <name evidence="2" type="ORF">KPNN133_052</name>
</gene>
<sequence>MKDIIVFDLDGTLRDGAHRLHLVPKENLDRTESWDAFNLACGKDAPIMDNIRLLRSLSQTHSIIILTSCCNVAHWETYDWLERHEVPYYDLIMRPTGDHRPDTAFKESWLRRIGFDRILCCFEDNLRVAKHIRSLGLTCHVVRHYDNPGDHEK</sequence>
<evidence type="ECO:0000313" key="2">
    <source>
        <dbReference type="EMBL" id="ASW27671.1"/>
    </source>
</evidence>
<evidence type="ECO:0000313" key="3">
    <source>
        <dbReference type="Proteomes" id="UP000221999"/>
    </source>
</evidence>
<dbReference type="Gene3D" id="3.40.50.1000">
    <property type="entry name" value="HAD superfamily/HAD-like"/>
    <property type="match status" value="1"/>
</dbReference>
<evidence type="ECO:0000259" key="1">
    <source>
        <dbReference type="Pfam" id="PF25109"/>
    </source>
</evidence>
<dbReference type="InterPro" id="IPR056782">
    <property type="entry name" value="HAD_PNKP"/>
</dbReference>
<feature type="domain" description="Polynucleotide kinase PNKP phosphatase" evidence="1">
    <location>
        <begin position="3"/>
        <end position="144"/>
    </location>
</feature>